<evidence type="ECO:0000313" key="2">
    <source>
        <dbReference type="EMBL" id="ADB95670.1"/>
    </source>
</evidence>
<proteinExistence type="predicted"/>
<dbReference type="InterPro" id="IPR021499">
    <property type="entry name" value="DUF3153"/>
</dbReference>
<organism evidence="3">
    <name type="scientific">Atelocyanobacterium thalassa (isolate ALOHA)</name>
    <dbReference type="NCBI Taxonomy" id="1453429"/>
    <lineage>
        <taxon>Bacteria</taxon>
        <taxon>Bacillati</taxon>
        <taxon>Cyanobacteriota</taxon>
        <taxon>Cyanophyceae</taxon>
        <taxon>Oscillatoriophycideae</taxon>
        <taxon>Chroococcales</taxon>
        <taxon>Aphanothecaceae</taxon>
        <taxon>Candidatus Atelocyanobacterium</taxon>
        <taxon>Candidatus Atelocyanobacterium thalassae</taxon>
    </lineage>
</organism>
<dbReference type="Pfam" id="PF11353">
    <property type="entry name" value="DUF3153"/>
    <property type="match status" value="1"/>
</dbReference>
<accession>D3EQC0</accession>
<feature type="transmembrane region" description="Helical" evidence="1">
    <location>
        <begin position="235"/>
        <end position="253"/>
    </location>
</feature>
<evidence type="ECO:0000256" key="1">
    <source>
        <dbReference type="SAM" id="Phobius"/>
    </source>
</evidence>
<evidence type="ECO:0000313" key="3">
    <source>
        <dbReference type="Proteomes" id="UP000001405"/>
    </source>
</evidence>
<dbReference type="PROSITE" id="PS51257">
    <property type="entry name" value="PROKAR_LIPOPROTEIN"/>
    <property type="match status" value="1"/>
</dbReference>
<keyword evidence="1" id="KW-1133">Transmembrane helix</keyword>
<feature type="transmembrane region" description="Helical" evidence="1">
    <location>
        <begin position="20"/>
        <end position="40"/>
    </location>
</feature>
<keyword evidence="3" id="KW-1185">Reference proteome</keyword>
<reference evidence="2 3" key="1">
    <citation type="journal article" date="2010" name="Nature">
        <title>Metabolic streamlining in an open-ocean nitrogen-fixing cyanobacterium.</title>
        <authorList>
            <person name="Tripp H.J."/>
            <person name="Bench S.R."/>
            <person name="Turk K.A."/>
            <person name="Foster R.A."/>
            <person name="Desany B.A."/>
            <person name="Niazi F."/>
            <person name="Affourtit J.P."/>
            <person name="Zehr J.P."/>
        </authorList>
    </citation>
    <scope>NUCLEOTIDE SEQUENCE [LARGE SCALE GENOMIC DNA]</scope>
    <source>
        <strain evidence="3">ALOHA</strain>
    </source>
</reference>
<dbReference type="Proteomes" id="UP000001405">
    <property type="component" value="Chromosome"/>
</dbReference>
<keyword evidence="1" id="KW-0472">Membrane</keyword>
<dbReference type="RefSeq" id="WP_012954357.1">
    <property type="nucleotide sequence ID" value="NC_013771.1"/>
</dbReference>
<dbReference type="STRING" id="1453429.UCYN_09950"/>
<sequence length="261" mass="30310">MSFYRQVYKQTNKVKRLKSIFFCLIFSSLIFLSGCVHYDVEINFHNQNHGKIVQHISVVEQLSKLSPIEVDKWLESLEDRTRKLRGKVKRISKNDLLLTIPFSSSDDLVEKFNSFFSFNRSSSTSDAKIEDYNIPHLQTQISIKKHSFLLAEYNQLNIEIDLRDLNILSEKGNTLINPKSLADLEFTLSTPWSIKNVQNKKKFSENFNKEKQQISWKIKAGEINRIDTAYWTPNYLGLGFVCICLVTLSGIYIKNRISSKV</sequence>
<protein>
    <recommendedName>
        <fullName evidence="4">DUF3153 domain-containing protein</fullName>
    </recommendedName>
</protein>
<dbReference type="KEGG" id="cyu:UCYN_09950"/>
<evidence type="ECO:0008006" key="4">
    <source>
        <dbReference type="Google" id="ProtNLM"/>
    </source>
</evidence>
<dbReference type="OrthoDB" id="458293at2"/>
<gene>
    <name evidence="2" type="ordered locus">UCYN_09950</name>
</gene>
<name>D3EQC0_ATETH</name>
<dbReference type="HOGENOM" id="CLU_088265_0_0_3"/>
<keyword evidence="1" id="KW-0812">Transmembrane</keyword>
<dbReference type="AlphaFoldDB" id="D3EQC0"/>
<dbReference type="EMBL" id="CP001842">
    <property type="protein sequence ID" value="ADB95670.1"/>
    <property type="molecule type" value="Genomic_DNA"/>
</dbReference>